<dbReference type="AlphaFoldDB" id="A0A2R8C0W8"/>
<dbReference type="GO" id="GO:0001558">
    <property type="term" value="P:regulation of cell growth"/>
    <property type="evidence" value="ECO:0007669"/>
    <property type="project" value="InterPro"/>
</dbReference>
<reference evidence="2 3" key="1">
    <citation type="submission" date="2018-03" db="EMBL/GenBank/DDBJ databases">
        <authorList>
            <person name="Keele B.F."/>
        </authorList>
    </citation>
    <scope>NUCLEOTIDE SEQUENCE [LARGE SCALE GENOMIC DNA]</scope>
    <source>
        <strain evidence="2 3">CECT 8504</strain>
    </source>
</reference>
<evidence type="ECO:0000313" key="2">
    <source>
        <dbReference type="EMBL" id="SPJ25999.1"/>
    </source>
</evidence>
<dbReference type="GO" id="GO:0097351">
    <property type="term" value="F:toxin sequestering activity"/>
    <property type="evidence" value="ECO:0007669"/>
    <property type="project" value="InterPro"/>
</dbReference>
<dbReference type="InterPro" id="IPR031848">
    <property type="entry name" value="PrlF_antitoxin"/>
</dbReference>
<dbReference type="Proteomes" id="UP000244912">
    <property type="component" value="Unassembled WGS sequence"/>
</dbReference>
<dbReference type="SMART" id="SM00966">
    <property type="entry name" value="SpoVT_AbrB"/>
    <property type="match status" value="1"/>
</dbReference>
<proteinExistence type="predicted"/>
<dbReference type="SUPFAM" id="SSF89447">
    <property type="entry name" value="AbrB/MazE/MraZ-like"/>
    <property type="match status" value="1"/>
</dbReference>
<dbReference type="EMBL" id="ONZF01000013">
    <property type="protein sequence ID" value="SPJ25999.1"/>
    <property type="molecule type" value="Genomic_DNA"/>
</dbReference>
<evidence type="ECO:0000313" key="3">
    <source>
        <dbReference type="Proteomes" id="UP000244912"/>
    </source>
</evidence>
<accession>A0A2R8C0W8</accession>
<dbReference type="Gene3D" id="2.10.260.10">
    <property type="match status" value="1"/>
</dbReference>
<dbReference type="GO" id="GO:0003700">
    <property type="term" value="F:DNA-binding transcription factor activity"/>
    <property type="evidence" value="ECO:0007669"/>
    <property type="project" value="InterPro"/>
</dbReference>
<keyword evidence="3" id="KW-1185">Reference proteome</keyword>
<dbReference type="InterPro" id="IPR007159">
    <property type="entry name" value="SpoVT-AbrB_dom"/>
</dbReference>
<dbReference type="RefSeq" id="WP_108895722.1">
    <property type="nucleotide sequence ID" value="NZ_ONZF01000013.1"/>
</dbReference>
<dbReference type="OrthoDB" id="9809003at2"/>
<protein>
    <recommendedName>
        <fullName evidence="1">SpoVT-AbrB domain-containing protein</fullName>
    </recommendedName>
</protein>
<sequence>MMESGVTAKGQTTLPRKVRQLLDLHAGDRVRYVVLDHGEVRVSKLRPVSELAGCLKAPRAVTLDDMDEAIASGASRG</sequence>
<gene>
    <name evidence="2" type="ORF">PAA8504_03855</name>
</gene>
<name>A0A2R8C0W8_9RHOB</name>
<dbReference type="InterPro" id="IPR037914">
    <property type="entry name" value="SpoVT-AbrB_sf"/>
</dbReference>
<evidence type="ECO:0000259" key="1">
    <source>
        <dbReference type="SMART" id="SM00966"/>
    </source>
</evidence>
<feature type="domain" description="SpoVT-AbrB" evidence="1">
    <location>
        <begin position="4"/>
        <end position="50"/>
    </location>
</feature>
<dbReference type="Pfam" id="PF15937">
    <property type="entry name" value="PrlF_antitoxin"/>
    <property type="match status" value="1"/>
</dbReference>
<dbReference type="GO" id="GO:0003677">
    <property type="term" value="F:DNA binding"/>
    <property type="evidence" value="ECO:0007669"/>
    <property type="project" value="InterPro"/>
</dbReference>
<organism evidence="2 3">
    <name type="scientific">Palleronia abyssalis</name>
    <dbReference type="NCBI Taxonomy" id="1501240"/>
    <lineage>
        <taxon>Bacteria</taxon>
        <taxon>Pseudomonadati</taxon>
        <taxon>Pseudomonadota</taxon>
        <taxon>Alphaproteobacteria</taxon>
        <taxon>Rhodobacterales</taxon>
        <taxon>Roseobacteraceae</taxon>
        <taxon>Palleronia</taxon>
    </lineage>
</organism>